<feature type="region of interest" description="Disordered" evidence="9">
    <location>
        <begin position="97"/>
        <end position="125"/>
    </location>
</feature>
<feature type="domain" description="Carrier" evidence="10">
    <location>
        <begin position="2109"/>
        <end position="2184"/>
    </location>
</feature>
<evidence type="ECO:0000256" key="7">
    <source>
        <dbReference type="ARBA" id="ARBA00029443"/>
    </source>
</evidence>
<dbReference type="SMART" id="SM00823">
    <property type="entry name" value="PKS_PP"/>
    <property type="match status" value="4"/>
</dbReference>
<dbReference type="InterPro" id="IPR023213">
    <property type="entry name" value="CAT-like_dom_sf"/>
</dbReference>
<dbReference type="Gene3D" id="3.30.300.30">
    <property type="match status" value="2"/>
</dbReference>
<dbReference type="InterPro" id="IPR020806">
    <property type="entry name" value="PKS_PP-bd"/>
</dbReference>
<dbReference type="Proteomes" id="UP000189733">
    <property type="component" value="Unassembled WGS sequence"/>
</dbReference>
<dbReference type="InterPro" id="IPR032821">
    <property type="entry name" value="PKS_assoc"/>
</dbReference>
<dbReference type="FunFam" id="3.40.50.12780:FF:000012">
    <property type="entry name" value="Non-ribosomal peptide synthetase"/>
    <property type="match status" value="2"/>
</dbReference>
<dbReference type="PANTHER" id="PTHR45527">
    <property type="entry name" value="NONRIBOSOMAL PEPTIDE SYNTHETASE"/>
    <property type="match status" value="1"/>
</dbReference>
<dbReference type="SUPFAM" id="SSF55048">
    <property type="entry name" value="Probable ACP-binding domain of malonyl-CoA ACP transacylase"/>
    <property type="match status" value="1"/>
</dbReference>
<evidence type="ECO:0000313" key="13">
    <source>
        <dbReference type="Proteomes" id="UP000189733"/>
    </source>
</evidence>
<reference evidence="12 13" key="1">
    <citation type="submission" date="2017-02" db="EMBL/GenBank/DDBJ databases">
        <authorList>
            <person name="Peterson S.W."/>
        </authorList>
    </citation>
    <scope>NUCLEOTIDE SEQUENCE [LARGE SCALE GENOMIC DNA]</scope>
    <source>
        <strain evidence="12 13">DSM 18034</strain>
    </source>
</reference>
<dbReference type="SUPFAM" id="SSF56801">
    <property type="entry name" value="Acetyl-CoA synthetase-like"/>
    <property type="match status" value="2"/>
</dbReference>
<dbReference type="CDD" id="cd12114">
    <property type="entry name" value="A_NRPS_TlmIV_like"/>
    <property type="match status" value="2"/>
</dbReference>
<evidence type="ECO:0000256" key="6">
    <source>
        <dbReference type="ARBA" id="ARBA00022679"/>
    </source>
</evidence>
<dbReference type="Gene3D" id="3.30.559.10">
    <property type="entry name" value="Chloramphenicol acetyltransferase-like domain"/>
    <property type="match status" value="2"/>
</dbReference>
<dbReference type="SMART" id="SM01294">
    <property type="entry name" value="PKS_PP_betabranch"/>
    <property type="match status" value="1"/>
</dbReference>
<comment type="similarity">
    <text evidence="7">In the C-terminal section; belongs to the NRP synthetase family.</text>
</comment>
<dbReference type="Pfam" id="PF02801">
    <property type="entry name" value="Ketoacyl-synt_C"/>
    <property type="match status" value="1"/>
</dbReference>
<accession>A0A1T4VS62</accession>
<dbReference type="Pfam" id="PF00501">
    <property type="entry name" value="AMP-binding"/>
    <property type="match status" value="2"/>
</dbReference>
<dbReference type="InterPro" id="IPR006162">
    <property type="entry name" value="Ppantetheine_attach_site"/>
</dbReference>
<dbReference type="CDD" id="cd19535">
    <property type="entry name" value="Cyc_NRPS"/>
    <property type="match status" value="2"/>
</dbReference>
<evidence type="ECO:0000256" key="2">
    <source>
        <dbReference type="ARBA" id="ARBA00004924"/>
    </source>
</evidence>
<keyword evidence="5" id="KW-0436">Ligase</keyword>
<dbReference type="NCBIfam" id="TIGR01733">
    <property type="entry name" value="AA-adenyl-dom"/>
    <property type="match status" value="2"/>
</dbReference>
<evidence type="ECO:0000256" key="8">
    <source>
        <dbReference type="ARBA" id="ARBA00054155"/>
    </source>
</evidence>
<dbReference type="PANTHER" id="PTHR45527:SF10">
    <property type="entry name" value="PYOCHELIN SYNTHASE PCHF"/>
    <property type="match status" value="1"/>
</dbReference>
<dbReference type="Pfam" id="PF16197">
    <property type="entry name" value="KAsynt_C_assoc"/>
    <property type="match status" value="1"/>
</dbReference>
<dbReference type="GO" id="GO:0005737">
    <property type="term" value="C:cytoplasm"/>
    <property type="evidence" value="ECO:0007669"/>
    <property type="project" value="TreeGrafter"/>
</dbReference>
<dbReference type="EMBL" id="FUYA01000002">
    <property type="protein sequence ID" value="SKA67796.1"/>
    <property type="molecule type" value="Genomic_DNA"/>
</dbReference>
<dbReference type="SUPFAM" id="SSF53901">
    <property type="entry name" value="Thiolase-like"/>
    <property type="match status" value="1"/>
</dbReference>
<dbReference type="FunFam" id="3.40.366.10:FF:000002">
    <property type="entry name" value="Probable polyketide synthase 2"/>
    <property type="match status" value="1"/>
</dbReference>
<feature type="compositionally biased region" description="Basic residues" evidence="9">
    <location>
        <begin position="3259"/>
        <end position="3271"/>
    </location>
</feature>
<dbReference type="GO" id="GO:0000036">
    <property type="term" value="F:acyl carrier activity"/>
    <property type="evidence" value="ECO:0007669"/>
    <property type="project" value="TreeGrafter"/>
</dbReference>
<dbReference type="Pfam" id="PF00698">
    <property type="entry name" value="Acyl_transf_1"/>
    <property type="match status" value="1"/>
</dbReference>
<dbReference type="InterPro" id="IPR016039">
    <property type="entry name" value="Thiolase-like"/>
</dbReference>
<gene>
    <name evidence="12" type="ORF">SAMN02745702_00888</name>
</gene>
<feature type="domain" description="Carrier" evidence="10">
    <location>
        <begin position="15"/>
        <end position="97"/>
    </location>
</feature>
<dbReference type="NCBIfam" id="NF003417">
    <property type="entry name" value="PRK04813.1"/>
    <property type="match status" value="2"/>
</dbReference>
<feature type="region of interest" description="Disordered" evidence="9">
    <location>
        <begin position="3247"/>
        <end position="3271"/>
    </location>
</feature>
<dbReference type="Pfam" id="PF00550">
    <property type="entry name" value="PP-binding"/>
    <property type="match status" value="4"/>
</dbReference>
<dbReference type="FunFam" id="3.40.47.10:FF:000019">
    <property type="entry name" value="Polyketide synthase type I"/>
    <property type="match status" value="1"/>
</dbReference>
<dbReference type="InterPro" id="IPR014030">
    <property type="entry name" value="Ketoacyl_synth_N"/>
</dbReference>
<keyword evidence="3" id="KW-0596">Phosphopantetheine</keyword>
<comment type="function">
    <text evidence="8">Involved in production of the polyketide antibiotic thailandamide.</text>
</comment>
<protein>
    <submittedName>
        <fullName evidence="12">Amino acid adenylation domain-containing protein</fullName>
    </submittedName>
</protein>
<dbReference type="Gene3D" id="3.30.70.3290">
    <property type="match status" value="1"/>
</dbReference>
<dbReference type="InterPro" id="IPR009081">
    <property type="entry name" value="PP-bd_ACP"/>
</dbReference>
<evidence type="ECO:0000256" key="4">
    <source>
        <dbReference type="ARBA" id="ARBA00022553"/>
    </source>
</evidence>
<dbReference type="InterPro" id="IPR057737">
    <property type="entry name" value="Condensation_MtbB-like"/>
</dbReference>
<dbReference type="InterPro" id="IPR001242">
    <property type="entry name" value="Condensation_dom"/>
</dbReference>
<dbReference type="FunFam" id="3.30.300.30:FF:000010">
    <property type="entry name" value="Enterobactin synthetase component F"/>
    <property type="match status" value="1"/>
</dbReference>
<dbReference type="Gene3D" id="3.40.47.10">
    <property type="match status" value="1"/>
</dbReference>
<dbReference type="InterPro" id="IPR014043">
    <property type="entry name" value="Acyl_transferase_dom"/>
</dbReference>
<dbReference type="InterPro" id="IPR020841">
    <property type="entry name" value="PKS_Beta-ketoAc_synthase_dom"/>
</dbReference>
<evidence type="ECO:0000256" key="3">
    <source>
        <dbReference type="ARBA" id="ARBA00022450"/>
    </source>
</evidence>
<dbReference type="InterPro" id="IPR000873">
    <property type="entry name" value="AMP-dep_synth/lig_dom"/>
</dbReference>
<dbReference type="InterPro" id="IPR016036">
    <property type="entry name" value="Malonyl_transacylase_ACP-bd"/>
</dbReference>
<feature type="compositionally biased region" description="Polar residues" evidence="9">
    <location>
        <begin position="103"/>
        <end position="125"/>
    </location>
</feature>
<dbReference type="OrthoDB" id="5349841at2"/>
<dbReference type="GO" id="GO:0016874">
    <property type="term" value="F:ligase activity"/>
    <property type="evidence" value="ECO:0007669"/>
    <property type="project" value="UniProtKB-KW"/>
</dbReference>
<dbReference type="FunFam" id="3.30.559.10:FF:000023">
    <property type="entry name" value="Non-ribosomal peptide synthetase"/>
    <property type="match status" value="2"/>
</dbReference>
<dbReference type="InterPro" id="IPR045851">
    <property type="entry name" value="AMP-bd_C_sf"/>
</dbReference>
<dbReference type="GO" id="GO:0043041">
    <property type="term" value="P:amino acid activation for nonribosomal peptide biosynthetic process"/>
    <property type="evidence" value="ECO:0007669"/>
    <property type="project" value="TreeGrafter"/>
</dbReference>
<dbReference type="FunFam" id="3.40.50.980:FF:000001">
    <property type="entry name" value="Non-ribosomal peptide synthetase"/>
    <property type="match status" value="2"/>
</dbReference>
<evidence type="ECO:0000313" key="12">
    <source>
        <dbReference type="EMBL" id="SKA67796.1"/>
    </source>
</evidence>
<name>A0A1T4VS62_9BACT</name>
<dbReference type="InterPro" id="IPR036736">
    <property type="entry name" value="ACP-like_sf"/>
</dbReference>
<dbReference type="Gene3D" id="3.40.366.10">
    <property type="entry name" value="Malonyl-Coenzyme A Acyl Carrier Protein, domain 2"/>
    <property type="match status" value="1"/>
</dbReference>
<dbReference type="GO" id="GO:0044550">
    <property type="term" value="P:secondary metabolite biosynthetic process"/>
    <property type="evidence" value="ECO:0007669"/>
    <property type="project" value="UniProtKB-ARBA"/>
</dbReference>
<evidence type="ECO:0000259" key="10">
    <source>
        <dbReference type="PROSITE" id="PS50075"/>
    </source>
</evidence>
<dbReference type="InterPro" id="IPR001227">
    <property type="entry name" value="Ac_transferase_dom_sf"/>
</dbReference>
<dbReference type="PROSITE" id="PS00455">
    <property type="entry name" value="AMP_BINDING"/>
    <property type="match status" value="2"/>
</dbReference>
<feature type="domain" description="Ketosynthase family 3 (KS3)" evidence="11">
    <location>
        <begin position="127"/>
        <end position="551"/>
    </location>
</feature>
<dbReference type="STRING" id="1121442.SAMN02745702_00888"/>
<dbReference type="SUPFAM" id="SSF47336">
    <property type="entry name" value="ACP-like"/>
    <property type="match status" value="4"/>
</dbReference>
<sequence>MLDKERFEDEYPQEELSAESQRIQITEWLFHTVARHSQRAENEIHESRPFAEYGIDSMKLLQIITGLNTAFDLSLPSTFGFDHPTISSLTEAIIQPQKAPQPISCSTQPHTENASQQSTSSQNPASDDAIAIVGMWCKFPGACEGPENFWNLLTEGKDAITPVPHSRFDANKFYAEGTPQPGKMNTNQGGFLQDVDCFDADFFGISPREALSTDPQQRILLEVAWNALEQAGINPNGIKHSRTGVFIGASGSDYGRMLFSVPEQLNLYSGTGASSSILANRISYFLGAQGPSMTIDTACSSSLVAVHTASSSLKNGESDLALAGGINLILSPEMTIIFSQANLMAPDGRCKVFDKSANGYVRSEGCGVLVLKRLADAKRDKNRIWGVILSSAINQDGQSNGLTVPNGDAQQRVISDAISRAGIQPAEVSYLEAHGTGTKIGDPIEISSAGAVLGKERTAPLLLGSVKSNIGHLEQAAGMAGIIKVLLSMKYKKVPGNLHFSEPNPLIDLDAIPATVPTQLTPWEAPESHPRIAGVSGFSFGGTNAHILLSEAPEKATVPRSSREDTVLCLAARTKEDLRKLADRYAHALAKRTDPLDEICKETNGSRAHFPHRASITAQTTAEMRAHLSELASSTSHPAIAVSKTQSHSKTALLFTGQGAQYFGMGRELYNTFPTYRTTLQECDKILEPYLHASLLDILFHDAEKADQLNETAITQPALFSLEYALAVQLKEWGIVPDLLMGHSVGEYAAACFAGVFTLEDALRLVAARGRLIQSLPRGGAMAAVFADRQTILPFLASENSVEFATENSPHNTVLSGPENALSRVLETLNAKDINSVKLHVSHAFHSSLMEPILDKFEAIASMVSYSAPQIPIISNVTGDVASASALMSPEYWKNHIRSEVLFMQGMQRLQSKGITTFIEVGPHPVLTGLGRTCIEPQENHIWIAPLRRNEKGLGATAQALGYAYLAGHTIAWDTYYSDVPTLEEPLPVYPFNKKRYWFNVTPNQSAEFSIITPNTETSQSPSLTASATRSLGEQLTTAPSTEEKMTILSTHIAEIASRILLIPAEDIRESERPLIRMGLDSLTAVQLKSRIDADLKLAVPLTAFLAERRLTALAEYLLDSFEGNKDAAPETHFPAITPDEEHQFDPFPLTDVQYAYWAGRQKDMELGGVSCQVYAEVDVCDLDLPRLEQAINALVDRHDMLRAVFAEDGTQRVLESPGKFTLHMRDMQKLSDSEREKQLLALRDKLSHKVSDPQIWPLFDVQASVLPANQTRVHLTFDMLIGDGMSFMILVDELEALYLDPQVTLHDVGIHFRDYVLAESALKKQDSYLADLDYWTKRLESLPPAPDLPLAQSPSSISCPSFSRLRGGLDSKSWAAFQEQASAHGLTPSAALLAAFSEVLAAWSSSNHFSLNLTLFNRLPLHEKIEHIVGDFTTLSLLEAKMDSTPFAEGASTLQTQLWEDMEHRQVSAVTVLREMRKRHTEDAPKTMPVVFTSLLPLSNVRKGSAFLPSRVDAHVAHCISQTPQVWLDHQVFEENSELHFNWDYVESLFPAGMLEEMRDAYVSLLEMLAHSKDAWAEPVGNLAPQQHLETIHALNSKEKDIPSLTLDGLFEQSVHKHPNKIALKSGQRQFTYHELDQHVSRVANSLTSSGIKSGLRVAILMHKGWEQICAALAILKTGAAYLPVEADQPQDRILTILEDGQVEMVLTQAEFAAQSWPQGVTALTLNANEPQDPEAKGVSQSSPSDLAYIIFTSGSTGKPKGVMQDHRSVVNTVLDINTRMGITAEDVILGVSNLNFDLSVYDIFGAFAAGATLVLPEPELRREPAHWIQLMRQHAVSIWNSAPALMQMLVDYLDGSETLPPESLRHVLLSGDWIPVALPVHIREKFKKTDVTSLGGATEAAIWSICYPTENVTADAIKIPYGAPLTNQKLMVLDERFRVCPPWKTGHLYIGGAGLSLGYWNDSARTAERFVTNPTTGERLYHTGDLGRYLPDGNIEFIGRADFQLKIRGHRIEPGEIEQSLKQHPDVLDAVVQATGEPGQSRRLVAYVRQLKEIPQIEQYLRGKLPAYMVPSEFIFMDKFPLTPSGKVNRKALPKPVHTASKSASAAPLSSEEAKLLTIWRRVLGIKDLLPTDDFFEAGGDSLLATRLVAAVRKELRVELSLNAIFTAPSVRELHAVLKNASVQSTNTGHFPQLIPDASATHEPFPLTDIQHAYWLGRNTAFELGNVSAHFYYEIENTGLDIARLETAWQKIIERHPMLRAVINKDGTQRILEHVPSYSFVKNDLQNENRETISRCLLETREEMSHQTLSSELWPLFDIRVSLLPEQRVRVHIDIDNVIADAWSLFTFLKEWADFYHTPEHTLSPIPLTFRDYILAEQELKSSPAYEEDKAYWQKRLSSLPAAPELPLACAPSQIAKPRFSRLSNTLDVETWGKLKHKASQAGITPSSLLISAYSEVLARWSSAPRFTVNVTLFNRLPLHPEIDAVVGDFTSLNLLEIDRSGGQSFLENAKKDQSQLWDDIDHKLYGGVEVMRDLAHQNGTGTEALMPVVFTSALMGSVGHDAAVLTKFGEMTYSIFQTPQVWLDHQVYELDGALVSNWDFIEPLFPENVPQDMFSAYTRLLQTLADDETSLENATVTLPPSQLTRLRQLNATHEAQPQKSLTEHVAETARKSPKACAVRCGNDAFTYAELMDRAKSVAASLTQAGAQKEKPIAILLERGPEQIFAVLGCLFAGAAYLPLVPPVPAQRLAAILKDSGVQHILTSASVSQGISWPDTVSVHHIEDALQTEKLQEIRHASPDSLAYIIYTSGSTGTPKGVAISHWGAVNTITDINSRFNVTAEDAVFAVSSLGFDLSVYDIFGPLFAGGTIVIPQSDINDPALWIEEMHKHHVSIWNSAPALMQMIITYLNGSSKRLPSSLRLALLSGDWIPKDLPANMKEYAEHVQVISLGGATEASIWSVLHPISEHYQNWKSIPYGRPMRNQQMYVLNTHGDHCPEWVAGDLYIAGEGLAIGYWNSPQKTAESFIQHPQTGERLYRTGDLARYRPEGELEFMGRTDHQVKIRGHRIELGEIESALEGSSAVREALVILWKDSEGKSSLAAYVLPTHAEKLNETELREELTDRLPSYMIPSSIMELQSFPITANGKVDRKQLPEPAIHAKTPTPSQIPSESSPLLNAIMHAMKGALNAEHVDPGANFFEQGLTSFHLVQIQSQLRESLGKEIPIADFFLYPSAQLLAESLTAENQDNVPNSGLSVGARRRAKTRSRRRR</sequence>
<dbReference type="Pfam" id="PF00109">
    <property type="entry name" value="ketoacyl-synt"/>
    <property type="match status" value="1"/>
</dbReference>
<keyword evidence="6" id="KW-0808">Transferase</keyword>
<feature type="domain" description="Carrier" evidence="10">
    <location>
        <begin position="1047"/>
        <end position="1122"/>
    </location>
</feature>
<dbReference type="Gene3D" id="1.10.1200.10">
    <property type="entry name" value="ACP-like"/>
    <property type="match status" value="4"/>
</dbReference>
<evidence type="ECO:0000259" key="11">
    <source>
        <dbReference type="PROSITE" id="PS52004"/>
    </source>
</evidence>
<evidence type="ECO:0000256" key="9">
    <source>
        <dbReference type="SAM" id="MobiDB-lite"/>
    </source>
</evidence>
<dbReference type="SMART" id="SM00825">
    <property type="entry name" value="PKS_KS"/>
    <property type="match status" value="1"/>
</dbReference>
<dbReference type="GO" id="GO:0004315">
    <property type="term" value="F:3-oxoacyl-[acyl-carrier-protein] synthase activity"/>
    <property type="evidence" value="ECO:0007669"/>
    <property type="project" value="InterPro"/>
</dbReference>
<dbReference type="Gene3D" id="3.30.559.30">
    <property type="entry name" value="Nonribosomal peptide synthetase, condensation domain"/>
    <property type="match status" value="2"/>
</dbReference>
<dbReference type="InterPro" id="IPR010071">
    <property type="entry name" value="AA_adenyl_dom"/>
</dbReference>
<dbReference type="InterPro" id="IPR025110">
    <property type="entry name" value="AMP-bd_C"/>
</dbReference>
<evidence type="ECO:0000256" key="5">
    <source>
        <dbReference type="ARBA" id="ARBA00022598"/>
    </source>
</evidence>
<dbReference type="InterPro" id="IPR014031">
    <property type="entry name" value="Ketoacyl_synth_C"/>
</dbReference>
<feature type="domain" description="Carrier" evidence="10">
    <location>
        <begin position="3171"/>
        <end position="3246"/>
    </location>
</feature>
<dbReference type="FunFam" id="3.30.559.30:FF:000006">
    <property type="entry name" value="Yersiniabactin polyketide/non-ribosomal peptide synthetase"/>
    <property type="match status" value="2"/>
</dbReference>
<dbReference type="InterPro" id="IPR020845">
    <property type="entry name" value="AMP-binding_CS"/>
</dbReference>
<dbReference type="Gene3D" id="3.40.50.12780">
    <property type="entry name" value="N-terminal domain of ligase-like"/>
    <property type="match status" value="2"/>
</dbReference>
<keyword evidence="13" id="KW-1185">Reference proteome</keyword>
<dbReference type="InterPro" id="IPR042099">
    <property type="entry name" value="ANL_N_sf"/>
</dbReference>
<dbReference type="SUPFAM" id="SSF52777">
    <property type="entry name" value="CoA-dependent acyltransferases"/>
    <property type="match status" value="4"/>
</dbReference>
<dbReference type="SMART" id="SM00827">
    <property type="entry name" value="PKS_AT"/>
    <property type="match status" value="1"/>
</dbReference>
<dbReference type="PROSITE" id="PS00606">
    <property type="entry name" value="KS3_1"/>
    <property type="match status" value="1"/>
</dbReference>
<dbReference type="Pfam" id="PF00668">
    <property type="entry name" value="Condensation"/>
    <property type="match status" value="2"/>
</dbReference>
<evidence type="ECO:0000256" key="1">
    <source>
        <dbReference type="ARBA" id="ARBA00001957"/>
    </source>
</evidence>
<proteinExistence type="inferred from homology"/>
<keyword evidence="4" id="KW-0597">Phosphoprotein</keyword>
<dbReference type="InterPro" id="IPR018201">
    <property type="entry name" value="Ketoacyl_synth_AS"/>
</dbReference>
<dbReference type="SUPFAM" id="SSF52151">
    <property type="entry name" value="FabD/lysophospholipase-like"/>
    <property type="match status" value="1"/>
</dbReference>
<dbReference type="PROSITE" id="PS52004">
    <property type="entry name" value="KS3_2"/>
    <property type="match status" value="1"/>
</dbReference>
<organism evidence="12 13">
    <name type="scientific">Desulfobaculum bizertense DSM 18034</name>
    <dbReference type="NCBI Taxonomy" id="1121442"/>
    <lineage>
        <taxon>Bacteria</taxon>
        <taxon>Pseudomonadati</taxon>
        <taxon>Thermodesulfobacteriota</taxon>
        <taxon>Desulfovibrionia</taxon>
        <taxon>Desulfovibrionales</taxon>
        <taxon>Desulfovibrionaceae</taxon>
        <taxon>Desulfobaculum</taxon>
    </lineage>
</organism>
<dbReference type="RefSeq" id="WP_159445909.1">
    <property type="nucleotide sequence ID" value="NZ_FUYA01000002.1"/>
</dbReference>
<comment type="pathway">
    <text evidence="2">Siderophore biosynthesis.</text>
</comment>
<dbReference type="InterPro" id="IPR016035">
    <property type="entry name" value="Acyl_Trfase/lysoPLipase"/>
</dbReference>
<dbReference type="PROSITE" id="PS50075">
    <property type="entry name" value="CARRIER"/>
    <property type="match status" value="4"/>
</dbReference>
<dbReference type="GO" id="GO:0031177">
    <property type="term" value="F:phosphopantetheine binding"/>
    <property type="evidence" value="ECO:0007669"/>
    <property type="project" value="InterPro"/>
</dbReference>
<dbReference type="PROSITE" id="PS00012">
    <property type="entry name" value="PHOSPHOPANTETHEINE"/>
    <property type="match status" value="2"/>
</dbReference>
<dbReference type="CDD" id="cd00833">
    <property type="entry name" value="PKS"/>
    <property type="match status" value="1"/>
</dbReference>
<dbReference type="Pfam" id="PF13193">
    <property type="entry name" value="AMP-binding_C"/>
    <property type="match status" value="2"/>
</dbReference>
<comment type="cofactor">
    <cofactor evidence="1">
        <name>pantetheine 4'-phosphate</name>
        <dbReference type="ChEBI" id="CHEBI:47942"/>
    </cofactor>
</comment>